<dbReference type="Proteomes" id="UP000828390">
    <property type="component" value="Unassembled WGS sequence"/>
</dbReference>
<sequence>MHVCKKAFCDFVVFTHRGIHVQTIQYDPEFVEELVLKCTVFALDELVPVIVRQKSIN</sequence>
<accession>A0A9D4D4C1</accession>
<name>A0A9D4D4C1_DREPO</name>
<gene>
    <name evidence="1" type="ORF">DPMN_045421</name>
</gene>
<organism evidence="1 2">
    <name type="scientific">Dreissena polymorpha</name>
    <name type="common">Zebra mussel</name>
    <name type="synonym">Mytilus polymorpha</name>
    <dbReference type="NCBI Taxonomy" id="45954"/>
    <lineage>
        <taxon>Eukaryota</taxon>
        <taxon>Metazoa</taxon>
        <taxon>Spiralia</taxon>
        <taxon>Lophotrochozoa</taxon>
        <taxon>Mollusca</taxon>
        <taxon>Bivalvia</taxon>
        <taxon>Autobranchia</taxon>
        <taxon>Heteroconchia</taxon>
        <taxon>Euheterodonta</taxon>
        <taxon>Imparidentia</taxon>
        <taxon>Neoheterodontei</taxon>
        <taxon>Myida</taxon>
        <taxon>Dreissenoidea</taxon>
        <taxon>Dreissenidae</taxon>
        <taxon>Dreissena</taxon>
    </lineage>
</organism>
<dbReference type="Gene3D" id="3.90.320.10">
    <property type="match status" value="1"/>
</dbReference>
<dbReference type="EMBL" id="JAIWYP010000011">
    <property type="protein sequence ID" value="KAH3738778.1"/>
    <property type="molecule type" value="Genomic_DNA"/>
</dbReference>
<evidence type="ECO:0000313" key="1">
    <source>
        <dbReference type="EMBL" id="KAH3738778.1"/>
    </source>
</evidence>
<dbReference type="InterPro" id="IPR011604">
    <property type="entry name" value="PDDEXK-like_dom_sf"/>
</dbReference>
<evidence type="ECO:0000313" key="2">
    <source>
        <dbReference type="Proteomes" id="UP000828390"/>
    </source>
</evidence>
<proteinExistence type="predicted"/>
<comment type="caution">
    <text evidence="1">The sequence shown here is derived from an EMBL/GenBank/DDBJ whole genome shotgun (WGS) entry which is preliminary data.</text>
</comment>
<keyword evidence="2" id="KW-1185">Reference proteome</keyword>
<reference evidence="1" key="1">
    <citation type="journal article" date="2019" name="bioRxiv">
        <title>The Genome of the Zebra Mussel, Dreissena polymorpha: A Resource for Invasive Species Research.</title>
        <authorList>
            <person name="McCartney M.A."/>
            <person name="Auch B."/>
            <person name="Kono T."/>
            <person name="Mallez S."/>
            <person name="Zhang Y."/>
            <person name="Obille A."/>
            <person name="Becker A."/>
            <person name="Abrahante J.E."/>
            <person name="Garbe J."/>
            <person name="Badalamenti J.P."/>
            <person name="Herman A."/>
            <person name="Mangelson H."/>
            <person name="Liachko I."/>
            <person name="Sullivan S."/>
            <person name="Sone E.D."/>
            <person name="Koren S."/>
            <person name="Silverstein K.A.T."/>
            <person name="Beckman K.B."/>
            <person name="Gohl D.M."/>
        </authorList>
    </citation>
    <scope>NUCLEOTIDE SEQUENCE</scope>
    <source>
        <strain evidence="1">Duluth1</strain>
        <tissue evidence="1">Whole animal</tissue>
    </source>
</reference>
<reference evidence="1" key="2">
    <citation type="submission" date="2020-11" db="EMBL/GenBank/DDBJ databases">
        <authorList>
            <person name="McCartney M.A."/>
            <person name="Auch B."/>
            <person name="Kono T."/>
            <person name="Mallez S."/>
            <person name="Becker A."/>
            <person name="Gohl D.M."/>
            <person name="Silverstein K.A.T."/>
            <person name="Koren S."/>
            <person name="Bechman K.B."/>
            <person name="Herman A."/>
            <person name="Abrahante J.E."/>
            <person name="Garbe J."/>
        </authorList>
    </citation>
    <scope>NUCLEOTIDE SEQUENCE</scope>
    <source>
        <strain evidence="1">Duluth1</strain>
        <tissue evidence="1">Whole animal</tissue>
    </source>
</reference>
<protein>
    <submittedName>
        <fullName evidence="1">Uncharacterized protein</fullName>
    </submittedName>
</protein>
<dbReference type="AlphaFoldDB" id="A0A9D4D4C1"/>